<name>A0A445GA01_GLYSO</name>
<keyword evidence="5" id="KW-1185">Reference proteome</keyword>
<dbReference type="Pfam" id="PF06465">
    <property type="entry name" value="DUF1087"/>
    <property type="match status" value="1"/>
</dbReference>
<proteinExistence type="predicted"/>
<dbReference type="InterPro" id="IPR009462">
    <property type="entry name" value="CHD_II_SANT-like"/>
</dbReference>
<dbReference type="EMBL" id="QZWG01000017">
    <property type="protein sequence ID" value="RZB58017.1"/>
    <property type="molecule type" value="Genomic_DNA"/>
</dbReference>
<dbReference type="InterPro" id="IPR009463">
    <property type="entry name" value="DUF1087"/>
</dbReference>
<organism evidence="4 5">
    <name type="scientific">Glycine soja</name>
    <name type="common">Wild soybean</name>
    <dbReference type="NCBI Taxonomy" id="3848"/>
    <lineage>
        <taxon>Eukaryota</taxon>
        <taxon>Viridiplantae</taxon>
        <taxon>Streptophyta</taxon>
        <taxon>Embryophyta</taxon>
        <taxon>Tracheophyta</taxon>
        <taxon>Spermatophyta</taxon>
        <taxon>Magnoliopsida</taxon>
        <taxon>eudicotyledons</taxon>
        <taxon>Gunneridae</taxon>
        <taxon>Pentapetalae</taxon>
        <taxon>rosids</taxon>
        <taxon>fabids</taxon>
        <taxon>Fabales</taxon>
        <taxon>Fabaceae</taxon>
        <taxon>Papilionoideae</taxon>
        <taxon>50 kb inversion clade</taxon>
        <taxon>NPAAA clade</taxon>
        <taxon>indigoferoid/millettioid clade</taxon>
        <taxon>Phaseoleae</taxon>
        <taxon>Glycine</taxon>
        <taxon>Glycine subgen. Soja</taxon>
    </lineage>
</organism>
<accession>A0A445GA01</accession>
<evidence type="ECO:0000313" key="5">
    <source>
        <dbReference type="Proteomes" id="UP000289340"/>
    </source>
</evidence>
<dbReference type="SMART" id="SM01147">
    <property type="entry name" value="DUF1087"/>
    <property type="match status" value="1"/>
</dbReference>
<feature type="domain" description="CHD subfamily II SANT-like" evidence="2">
    <location>
        <begin position="373"/>
        <end position="463"/>
    </location>
</feature>
<feature type="compositionally biased region" description="Acidic residues" evidence="1">
    <location>
        <begin position="368"/>
        <end position="387"/>
    </location>
</feature>
<dbReference type="Pfam" id="PF06461">
    <property type="entry name" value="CHDII_SANT-like"/>
    <property type="match status" value="1"/>
</dbReference>
<dbReference type="AlphaFoldDB" id="A0A445GA01"/>
<feature type="domain" description="DUF1087" evidence="3">
    <location>
        <begin position="302"/>
        <end position="371"/>
    </location>
</feature>
<dbReference type="Proteomes" id="UP000289340">
    <property type="component" value="Chromosome 17"/>
</dbReference>
<sequence>MNRLPFFDPATLQPISYSSGFARASDTWINPNSKAVVPTSNQPSAMLTNSSYHVNGPANSTWIPNSGASFHQPYYPTVQIGGNSVDSIEASAMVSNRGGRVGRGGRPQCSYCKRVSHTQNTCYSIHGFLEKSVNISKSETSKIKFSKADYEEYLQQKAAKESLTSSTISGHNSTACISQSGNNQSPWIIDSGAFDHIAVSLDQTSIELTWIHALLTELQVSFTTPVIFCDNHSAVSIAYNPVFRSRTKHMKIDVFFVREKILAKQLSIVHIPALDQWADVLTKPLSAARFEVANFEYVEEVEPSEEVTQNRAKENQSSVTSSKRTNYWEELLKNAYEENKVEELNALGKGKRNRNKWLGGGFSGLEDVSSDDEDDSYKEDLTDDDSNSTETTTTRRPHKKKARDSMGPLPLMEGEGRSLKVLGFTQNQRAAFVQILMRFGVGDFDWKEFTSRMKQKSYEEIMEY</sequence>
<dbReference type="SMART" id="SM01146">
    <property type="entry name" value="DUF1086"/>
    <property type="match status" value="1"/>
</dbReference>
<comment type="caution">
    <text evidence="4">The sequence shown here is derived from an EMBL/GenBank/DDBJ whole genome shotgun (WGS) entry which is preliminary data.</text>
</comment>
<evidence type="ECO:0000259" key="3">
    <source>
        <dbReference type="SMART" id="SM01147"/>
    </source>
</evidence>
<reference evidence="4 5" key="1">
    <citation type="submission" date="2018-09" db="EMBL/GenBank/DDBJ databases">
        <title>A high-quality reference genome of wild soybean provides a powerful tool to mine soybean genomes.</title>
        <authorList>
            <person name="Xie M."/>
            <person name="Chung C.Y.L."/>
            <person name="Li M.-W."/>
            <person name="Wong F.-L."/>
            <person name="Chan T.-F."/>
            <person name="Lam H.-M."/>
        </authorList>
    </citation>
    <scope>NUCLEOTIDE SEQUENCE [LARGE SCALE GENOMIC DNA]</scope>
    <source>
        <strain evidence="5">cv. W05</strain>
        <tissue evidence="4">Hypocotyl of etiolated seedlings</tissue>
    </source>
</reference>
<evidence type="ECO:0000259" key="2">
    <source>
        <dbReference type="SMART" id="SM01146"/>
    </source>
</evidence>
<gene>
    <name evidence="4" type="ORF">D0Y65_046602</name>
</gene>
<protein>
    <submittedName>
        <fullName evidence="4">CHD3-type chromatin-remodeling factor PICKLE</fullName>
    </submittedName>
</protein>
<dbReference type="GO" id="GO:0006338">
    <property type="term" value="P:chromatin remodeling"/>
    <property type="evidence" value="ECO:0007669"/>
    <property type="project" value="InterPro"/>
</dbReference>
<feature type="region of interest" description="Disordered" evidence="1">
    <location>
        <begin position="362"/>
        <end position="412"/>
    </location>
</feature>
<dbReference type="PANTHER" id="PTHR11439">
    <property type="entry name" value="GAG-POL-RELATED RETROTRANSPOSON"/>
    <property type="match status" value="1"/>
</dbReference>
<dbReference type="PANTHER" id="PTHR11439:SF470">
    <property type="entry name" value="CYSTEINE-RICH RLK (RECEPTOR-LIKE PROTEIN KINASE) 8"/>
    <property type="match status" value="1"/>
</dbReference>
<feature type="region of interest" description="Disordered" evidence="1">
    <location>
        <begin position="301"/>
        <end position="320"/>
    </location>
</feature>
<dbReference type="GO" id="GO:0003677">
    <property type="term" value="F:DNA binding"/>
    <property type="evidence" value="ECO:0007669"/>
    <property type="project" value="InterPro"/>
</dbReference>
<evidence type="ECO:0000256" key="1">
    <source>
        <dbReference type="SAM" id="MobiDB-lite"/>
    </source>
</evidence>
<evidence type="ECO:0000313" key="4">
    <source>
        <dbReference type="EMBL" id="RZB58017.1"/>
    </source>
</evidence>
<dbReference type="CDD" id="cd09272">
    <property type="entry name" value="RNase_HI_RT_Ty1"/>
    <property type="match status" value="1"/>
</dbReference>